<reference evidence="1" key="1">
    <citation type="journal article" date="2015" name="Nature">
        <title>Complex archaea that bridge the gap between prokaryotes and eukaryotes.</title>
        <authorList>
            <person name="Spang A."/>
            <person name="Saw J.H."/>
            <person name="Jorgensen S.L."/>
            <person name="Zaremba-Niedzwiedzka K."/>
            <person name="Martijn J."/>
            <person name="Lind A.E."/>
            <person name="van Eijk R."/>
            <person name="Schleper C."/>
            <person name="Guy L."/>
            <person name="Ettema T.J."/>
        </authorList>
    </citation>
    <scope>NUCLEOTIDE SEQUENCE</scope>
</reference>
<evidence type="ECO:0000313" key="1">
    <source>
        <dbReference type="EMBL" id="KKN34314.1"/>
    </source>
</evidence>
<dbReference type="EMBL" id="LAZR01002114">
    <property type="protein sequence ID" value="KKN34314.1"/>
    <property type="molecule type" value="Genomic_DNA"/>
</dbReference>
<protein>
    <submittedName>
        <fullName evidence="1">Uncharacterized protein</fullName>
    </submittedName>
</protein>
<comment type="caution">
    <text evidence="1">The sequence shown here is derived from an EMBL/GenBank/DDBJ whole genome shotgun (WGS) entry which is preliminary data.</text>
</comment>
<sequence>MSYLEDKILEMINRWENHLCPDCGALSMLVGGYINKCSENPIEHKLCDDEFYLKNIRNILYKKLNIKIH</sequence>
<dbReference type="AlphaFoldDB" id="A0A0F9PVT4"/>
<gene>
    <name evidence="1" type="ORF">LCGC14_0795110</name>
</gene>
<organism evidence="1">
    <name type="scientific">marine sediment metagenome</name>
    <dbReference type="NCBI Taxonomy" id="412755"/>
    <lineage>
        <taxon>unclassified sequences</taxon>
        <taxon>metagenomes</taxon>
        <taxon>ecological metagenomes</taxon>
    </lineage>
</organism>
<accession>A0A0F9PVT4</accession>
<name>A0A0F9PVT4_9ZZZZ</name>
<proteinExistence type="predicted"/>